<protein>
    <submittedName>
        <fullName evidence="2">DUF4381 domain-containing protein</fullName>
    </submittedName>
</protein>
<reference evidence="2" key="1">
    <citation type="submission" date="2020-09" db="EMBL/GenBank/DDBJ databases">
        <title>A novel bacterium of genus Mangrovicoccus, isolated from South China Sea.</title>
        <authorList>
            <person name="Huang H."/>
            <person name="Mo K."/>
            <person name="Hu Y."/>
        </authorList>
    </citation>
    <scope>NUCLEOTIDE SEQUENCE</scope>
    <source>
        <strain evidence="2">HB182678</strain>
    </source>
</reference>
<sequence>MMEEDAPATDLLSLLDRLVQPPPPPPVPMWPQTWGWAALAGLVLVAAALALWRLAVIRRRNAYRRAALAELARAGGDPAAISAILRRTALAAWPRAEVAGLSGRDWTAFLERTGAAPWPDPAARALLTGPVAVRPAPSPELEAQAAAWIRAHRRPRGGAR</sequence>
<evidence type="ECO:0000313" key="3">
    <source>
        <dbReference type="Proteomes" id="UP000609121"/>
    </source>
</evidence>
<organism evidence="2 3">
    <name type="scientific">Mangrovicoccus algicola</name>
    <dbReference type="NCBI Taxonomy" id="2771008"/>
    <lineage>
        <taxon>Bacteria</taxon>
        <taxon>Pseudomonadati</taxon>
        <taxon>Pseudomonadota</taxon>
        <taxon>Alphaproteobacteria</taxon>
        <taxon>Rhodobacterales</taxon>
        <taxon>Paracoccaceae</taxon>
        <taxon>Mangrovicoccus</taxon>
    </lineage>
</organism>
<keyword evidence="3" id="KW-1185">Reference proteome</keyword>
<dbReference type="Pfam" id="PF14316">
    <property type="entry name" value="DUF4381"/>
    <property type="match status" value="1"/>
</dbReference>
<proteinExistence type="predicted"/>
<gene>
    <name evidence="2" type="ORF">ICN82_15875</name>
</gene>
<keyword evidence="1" id="KW-1133">Transmembrane helix</keyword>
<keyword evidence="1" id="KW-0812">Transmembrane</keyword>
<name>A0A8J6ZBK5_9RHOB</name>
<dbReference type="Proteomes" id="UP000609121">
    <property type="component" value="Unassembled WGS sequence"/>
</dbReference>
<dbReference type="InterPro" id="IPR025489">
    <property type="entry name" value="DUF4381"/>
</dbReference>
<comment type="caution">
    <text evidence="2">The sequence shown here is derived from an EMBL/GenBank/DDBJ whole genome shotgun (WGS) entry which is preliminary data.</text>
</comment>
<dbReference type="EMBL" id="JACVXA010000054">
    <property type="protein sequence ID" value="MBE3639680.1"/>
    <property type="molecule type" value="Genomic_DNA"/>
</dbReference>
<accession>A0A8J6ZBK5</accession>
<dbReference type="AlphaFoldDB" id="A0A8J6ZBK5"/>
<evidence type="ECO:0000313" key="2">
    <source>
        <dbReference type="EMBL" id="MBE3639680.1"/>
    </source>
</evidence>
<feature type="transmembrane region" description="Helical" evidence="1">
    <location>
        <begin position="34"/>
        <end position="55"/>
    </location>
</feature>
<keyword evidence="1" id="KW-0472">Membrane</keyword>
<evidence type="ECO:0000256" key="1">
    <source>
        <dbReference type="SAM" id="Phobius"/>
    </source>
</evidence>